<comment type="similarity">
    <text evidence="7">Belongs to the binding-protein-dependent transport system permease family.</text>
</comment>
<evidence type="ECO:0000256" key="3">
    <source>
        <dbReference type="ARBA" id="ARBA00022475"/>
    </source>
</evidence>
<dbReference type="GO" id="GO:0055085">
    <property type="term" value="P:transmembrane transport"/>
    <property type="evidence" value="ECO:0007669"/>
    <property type="project" value="InterPro"/>
</dbReference>
<dbReference type="InterPro" id="IPR035906">
    <property type="entry name" value="MetI-like_sf"/>
</dbReference>
<evidence type="ECO:0000256" key="1">
    <source>
        <dbReference type="ARBA" id="ARBA00004651"/>
    </source>
</evidence>
<gene>
    <name evidence="9" type="ORF">HMP0721_2193</name>
</gene>
<dbReference type="GO" id="GO:0005886">
    <property type="term" value="C:plasma membrane"/>
    <property type="evidence" value="ECO:0007669"/>
    <property type="project" value="UniProtKB-SubCell"/>
</dbReference>
<dbReference type="OrthoDB" id="9796361at2"/>
<dbReference type="Proteomes" id="UP000004754">
    <property type="component" value="Unassembled WGS sequence"/>
</dbReference>
<dbReference type="CDD" id="cd06261">
    <property type="entry name" value="TM_PBP2"/>
    <property type="match status" value="1"/>
</dbReference>
<dbReference type="PANTHER" id="PTHR30151:SF0">
    <property type="entry name" value="ABC TRANSPORTER PERMEASE PROTEIN MJ0413-RELATED"/>
    <property type="match status" value="1"/>
</dbReference>
<dbReference type="EMBL" id="AEQN01000028">
    <property type="protein sequence ID" value="EFV00744.1"/>
    <property type="molecule type" value="Genomic_DNA"/>
</dbReference>
<feature type="transmembrane region" description="Helical" evidence="7">
    <location>
        <begin position="132"/>
        <end position="159"/>
    </location>
</feature>
<comment type="caution">
    <text evidence="9">The sequence shown here is derived from an EMBL/GenBank/DDBJ whole genome shotgun (WGS) entry which is preliminary data.</text>
</comment>
<dbReference type="PROSITE" id="PS50928">
    <property type="entry name" value="ABC_TM1"/>
    <property type="match status" value="1"/>
</dbReference>
<keyword evidence="4 7" id="KW-0812">Transmembrane</keyword>
<evidence type="ECO:0000259" key="8">
    <source>
        <dbReference type="PROSITE" id="PS50928"/>
    </source>
</evidence>
<keyword evidence="5 7" id="KW-1133">Transmembrane helix</keyword>
<accession>E6MJK8</accession>
<evidence type="ECO:0000256" key="2">
    <source>
        <dbReference type="ARBA" id="ARBA00022448"/>
    </source>
</evidence>
<comment type="subcellular location">
    <subcellularLocation>
        <location evidence="1 7">Cell membrane</location>
        <topology evidence="1 7">Multi-pass membrane protein</topology>
    </subcellularLocation>
</comment>
<proteinExistence type="inferred from homology"/>
<feature type="transmembrane region" description="Helical" evidence="7">
    <location>
        <begin position="222"/>
        <end position="242"/>
    </location>
</feature>
<dbReference type="RefSeq" id="WP_006599615.1">
    <property type="nucleotide sequence ID" value="NZ_GL622359.1"/>
</dbReference>
<feature type="transmembrane region" description="Helical" evidence="7">
    <location>
        <begin position="74"/>
        <end position="95"/>
    </location>
</feature>
<dbReference type="InterPro" id="IPR000515">
    <property type="entry name" value="MetI-like"/>
</dbReference>
<evidence type="ECO:0000313" key="10">
    <source>
        <dbReference type="Proteomes" id="UP000004754"/>
    </source>
</evidence>
<dbReference type="HOGENOM" id="CLU_046113_1_4_9"/>
<evidence type="ECO:0000256" key="5">
    <source>
        <dbReference type="ARBA" id="ARBA00022989"/>
    </source>
</evidence>
<dbReference type="Pfam" id="PF00528">
    <property type="entry name" value="BPD_transp_1"/>
    <property type="match status" value="1"/>
</dbReference>
<evidence type="ECO:0000313" key="9">
    <source>
        <dbReference type="EMBL" id="EFV00744.1"/>
    </source>
</evidence>
<evidence type="ECO:0000256" key="6">
    <source>
        <dbReference type="ARBA" id="ARBA00023136"/>
    </source>
</evidence>
<feature type="domain" description="ABC transmembrane type-1" evidence="8">
    <location>
        <begin position="66"/>
        <end position="246"/>
    </location>
</feature>
<dbReference type="AlphaFoldDB" id="E6MJK8"/>
<organism evidence="9 10">
    <name type="scientific">Pseudoramibacter alactolyticus ATCC 23263</name>
    <dbReference type="NCBI Taxonomy" id="887929"/>
    <lineage>
        <taxon>Bacteria</taxon>
        <taxon>Bacillati</taxon>
        <taxon>Bacillota</taxon>
        <taxon>Clostridia</taxon>
        <taxon>Eubacteriales</taxon>
        <taxon>Eubacteriaceae</taxon>
        <taxon>Pseudoramibacter</taxon>
    </lineage>
</organism>
<dbReference type="SUPFAM" id="SSF161098">
    <property type="entry name" value="MetI-like"/>
    <property type="match status" value="1"/>
</dbReference>
<keyword evidence="6 7" id="KW-0472">Membrane</keyword>
<sequence>MQRLTKLKAGAVAFAVLIAVWAAAVRLFNVNPALFPPPTQVARAFGELWTTGLAGGSSALPLPVHIGVSLGRFAAGYALAAVCGIGLGLLFGLFPRVFDYANPVVQLLRPIAPVAWMPFIVLWFGIGDAPAVAIIFIAGLFPVLLATARAVGQIAPIYWQVADNFGMSGWQKIAKIVCPAAFPQIMASLQAAIGTAWIFLVSGEMVGAQSGLGFLIMDCKNAIRSDALLAVMTVIGIIGLILNKAVAAIEKRVQAHWGMVNGGTE</sequence>
<keyword evidence="10" id="KW-1185">Reference proteome</keyword>
<dbReference type="STRING" id="887929.HMP0721_2193"/>
<keyword evidence="3" id="KW-1003">Cell membrane</keyword>
<dbReference type="Gene3D" id="1.10.3720.10">
    <property type="entry name" value="MetI-like"/>
    <property type="match status" value="1"/>
</dbReference>
<dbReference type="PANTHER" id="PTHR30151">
    <property type="entry name" value="ALKANE SULFONATE ABC TRANSPORTER-RELATED, MEMBRANE SUBUNIT"/>
    <property type="match status" value="1"/>
</dbReference>
<feature type="transmembrane region" description="Helical" evidence="7">
    <location>
        <begin position="107"/>
        <end position="126"/>
    </location>
</feature>
<evidence type="ECO:0000256" key="4">
    <source>
        <dbReference type="ARBA" id="ARBA00022692"/>
    </source>
</evidence>
<protein>
    <submittedName>
        <fullName evidence="9">ABC transporter, permease protein</fullName>
    </submittedName>
</protein>
<keyword evidence="2 7" id="KW-0813">Transport</keyword>
<reference evidence="9 10" key="1">
    <citation type="submission" date="2010-12" db="EMBL/GenBank/DDBJ databases">
        <authorList>
            <person name="Muzny D."/>
            <person name="Qin X."/>
            <person name="Deng J."/>
            <person name="Jiang H."/>
            <person name="Liu Y."/>
            <person name="Qu J."/>
            <person name="Song X.-Z."/>
            <person name="Zhang L."/>
            <person name="Thornton R."/>
            <person name="Coyle M."/>
            <person name="Francisco L."/>
            <person name="Jackson L."/>
            <person name="Javaid M."/>
            <person name="Korchina V."/>
            <person name="Kovar C."/>
            <person name="Mata R."/>
            <person name="Mathew T."/>
            <person name="Ngo R."/>
            <person name="Nguyen L."/>
            <person name="Nguyen N."/>
            <person name="Okwuonu G."/>
            <person name="Ongeri F."/>
            <person name="Pham C."/>
            <person name="Simmons D."/>
            <person name="Wilczek-Boney K."/>
            <person name="Hale W."/>
            <person name="Jakkamsetti A."/>
            <person name="Pham P."/>
            <person name="Ruth R."/>
            <person name="San Lucas F."/>
            <person name="Warren J."/>
            <person name="Zhang J."/>
            <person name="Zhao Z."/>
            <person name="Zhou C."/>
            <person name="Zhu D."/>
            <person name="Lee S."/>
            <person name="Bess C."/>
            <person name="Blankenburg K."/>
            <person name="Forbes L."/>
            <person name="Fu Q."/>
            <person name="Gubbala S."/>
            <person name="Hirani K."/>
            <person name="Jayaseelan J.C."/>
            <person name="Lara F."/>
            <person name="Munidasa M."/>
            <person name="Palculict T."/>
            <person name="Patil S."/>
            <person name="Pu L.-L."/>
            <person name="Saada N."/>
            <person name="Tang L."/>
            <person name="Weissenberger G."/>
            <person name="Zhu Y."/>
            <person name="Hemphill L."/>
            <person name="Shang Y."/>
            <person name="Youmans B."/>
            <person name="Ayvaz T."/>
            <person name="Ross M."/>
            <person name="Santibanez J."/>
            <person name="Aqrawi P."/>
            <person name="Gross S."/>
            <person name="Joshi V."/>
            <person name="Fowler G."/>
            <person name="Nazareth L."/>
            <person name="Reid J."/>
            <person name="Worley K."/>
            <person name="Petrosino J."/>
            <person name="Highlander S."/>
            <person name="Gibbs R."/>
        </authorList>
    </citation>
    <scope>NUCLEOTIDE SEQUENCE [LARGE SCALE GENOMIC DNA]</scope>
    <source>
        <strain evidence="9 10">ATCC 23263</strain>
    </source>
</reference>
<dbReference type="eggNOG" id="COG0600">
    <property type="taxonomic scope" value="Bacteria"/>
</dbReference>
<name>E6MJK8_9FIRM</name>
<evidence type="ECO:0000256" key="7">
    <source>
        <dbReference type="RuleBase" id="RU363032"/>
    </source>
</evidence>